<dbReference type="SUPFAM" id="SSF52540">
    <property type="entry name" value="P-loop containing nucleoside triphosphate hydrolases"/>
    <property type="match status" value="1"/>
</dbReference>
<gene>
    <name evidence="1" type="ordered locus">Mflv_1867</name>
</gene>
<reference evidence="1" key="2">
    <citation type="journal article" date="2013" name="PLoS ONE">
        <title>A Gene Expression Study of the Activities of Aromatic Ring-Cleavage Dioxygenases in Mycobacterium gilvum PYR-GCK to Changes in Salinity and pH during Pyrene Degradation.</title>
        <authorList>
            <person name="Badejo A.C."/>
            <person name="Badejo A.O."/>
            <person name="Shin K.H."/>
            <person name="Chai Y.G."/>
        </authorList>
    </citation>
    <scope>NUCLEOTIDE SEQUENCE [LARGE SCALE GENOMIC DNA]</scope>
    <source>
        <strain evidence="1">PYR-GCK</strain>
    </source>
</reference>
<dbReference type="Gene3D" id="1.10.10.10">
    <property type="entry name" value="Winged helix-like DNA-binding domain superfamily/Winged helix DNA-binding domain"/>
    <property type="match status" value="1"/>
</dbReference>
<reference evidence="1" key="1">
    <citation type="submission" date="2007-04" db="EMBL/GenBank/DDBJ databases">
        <authorList>
            <consortium name="US DOE Joint Genome Institute"/>
            <person name="Copeland A."/>
            <person name="Lucas S."/>
            <person name="Lapidus A."/>
            <person name="Barry K."/>
            <person name="Detter J.C."/>
            <person name="Glavina del Rio T."/>
            <person name="Hammon N."/>
            <person name="Israni S."/>
            <person name="Dalin E."/>
            <person name="Tice H."/>
            <person name="Pitluck S."/>
            <person name="Chain P."/>
            <person name="Malfatti S."/>
            <person name="Shin M."/>
            <person name="Vergez L."/>
            <person name="Schmutz J."/>
            <person name="Larimer F."/>
            <person name="Land M."/>
            <person name="Hauser L."/>
            <person name="Kyrpides N."/>
            <person name="Mikhailova N."/>
            <person name="Miller C."/>
            <person name="Richardson P."/>
        </authorList>
    </citation>
    <scope>NUCLEOTIDE SEQUENCE</scope>
    <source>
        <strain evidence="1">PYR-GCK</strain>
    </source>
</reference>
<organism evidence="1">
    <name type="scientific">Mycolicibacterium gilvum (strain PYR-GCK)</name>
    <name type="common">Mycobacterium gilvum (strain PYR-GCK)</name>
    <dbReference type="NCBI Taxonomy" id="350054"/>
    <lineage>
        <taxon>Bacteria</taxon>
        <taxon>Bacillati</taxon>
        <taxon>Actinomycetota</taxon>
        <taxon>Actinomycetes</taxon>
        <taxon>Mycobacteriales</taxon>
        <taxon>Mycobacteriaceae</taxon>
        <taxon>Mycolicibacterium</taxon>
    </lineage>
</organism>
<dbReference type="eggNOG" id="COG1672">
    <property type="taxonomic scope" value="Bacteria"/>
</dbReference>
<dbReference type="AlphaFoldDB" id="A4T6V9"/>
<dbReference type="SUPFAM" id="SSF46785">
    <property type="entry name" value="Winged helix' DNA-binding domain"/>
    <property type="match status" value="1"/>
</dbReference>
<proteinExistence type="predicted"/>
<dbReference type="InterPro" id="IPR027417">
    <property type="entry name" value="P-loop_NTPase"/>
</dbReference>
<evidence type="ECO:0000313" key="1">
    <source>
        <dbReference type="EMBL" id="ABP44347.1"/>
    </source>
</evidence>
<dbReference type="InterPro" id="IPR036390">
    <property type="entry name" value="WH_DNA-bd_sf"/>
</dbReference>
<name>A4T6V9_MYCGI</name>
<accession>A4T6V9</accession>
<dbReference type="STRING" id="350054.Mflv_1867"/>
<protein>
    <submittedName>
        <fullName evidence="1">Transcriptional regulator, MarR family</fullName>
    </submittedName>
</protein>
<dbReference type="InterPro" id="IPR036388">
    <property type="entry name" value="WH-like_DNA-bd_sf"/>
</dbReference>
<dbReference type="HOGENOM" id="CLU_762513_0_0_11"/>
<dbReference type="KEGG" id="mgi:Mflv_1867"/>
<dbReference type="EMBL" id="CP000656">
    <property type="protein sequence ID" value="ABP44347.1"/>
    <property type="molecule type" value="Genomic_DNA"/>
</dbReference>
<sequence>MEKHASVSRSPLFTPSAVSAQELEARTVGRTGLIDTVTERIASSARDGSRPHTLLVAPRGAGKTHTVRVAVHRALSDPQVAEKVLPVVISEDSLAIGSYVDLLVEMARSVGPELGGQARRLRHVRDAIGIEAGIIAAASGRMVLLVIENLDRVFDALGPKGQGSLRAWVETSTAVMVLGTAPGLFPGVSSREYPWYGSFIIESLPELGVEDAVALLLGAARQGDDEELAAFLDSPDGRARVAAIHEIIGGTPRLWHLVAESADVPSLAAVSPAVDALLDRLAPHYQQMLWQLPAGEQRLVVELARGSGARSVSDLADAVGVTNQSASAALGRLATEWWVTSSKTPGDRRTSWYDLTDPLLRRYLQYRDR</sequence>
<dbReference type="Gene3D" id="3.40.50.300">
    <property type="entry name" value="P-loop containing nucleotide triphosphate hydrolases"/>
    <property type="match status" value="1"/>
</dbReference>